<evidence type="ECO:0000313" key="1">
    <source>
        <dbReference type="EMBL" id="KZS87724.1"/>
    </source>
</evidence>
<protein>
    <submittedName>
        <fullName evidence="1">Uncharacterized protein</fullName>
    </submittedName>
</protein>
<gene>
    <name evidence="1" type="ORF">SISNIDRAFT_460660</name>
</gene>
<organism evidence="1 2">
    <name type="scientific">Sistotremastrum niveocremeum HHB9708</name>
    <dbReference type="NCBI Taxonomy" id="1314777"/>
    <lineage>
        <taxon>Eukaryota</taxon>
        <taxon>Fungi</taxon>
        <taxon>Dikarya</taxon>
        <taxon>Basidiomycota</taxon>
        <taxon>Agaricomycotina</taxon>
        <taxon>Agaricomycetes</taxon>
        <taxon>Sistotremastrales</taxon>
        <taxon>Sistotremastraceae</taxon>
        <taxon>Sertulicium</taxon>
        <taxon>Sertulicium niveocremeum</taxon>
    </lineage>
</organism>
<proteinExistence type="predicted"/>
<dbReference type="Proteomes" id="UP000076722">
    <property type="component" value="Unassembled WGS sequence"/>
</dbReference>
<sequence>MGTTYLWLRQALSSAKLLPDAHGSDIDYNFPIDSSNKPSSLVLLGLGAQIIDPPGLLGDEYS</sequence>
<name>A0A164NI21_9AGAM</name>
<reference evidence="1 2" key="1">
    <citation type="journal article" date="2016" name="Mol. Biol. Evol.">
        <title>Comparative Genomics of Early-Diverging Mushroom-Forming Fungi Provides Insights into the Origins of Lignocellulose Decay Capabilities.</title>
        <authorList>
            <person name="Nagy L.G."/>
            <person name="Riley R."/>
            <person name="Tritt A."/>
            <person name="Adam C."/>
            <person name="Daum C."/>
            <person name="Floudas D."/>
            <person name="Sun H."/>
            <person name="Yadav J.S."/>
            <person name="Pangilinan J."/>
            <person name="Larsson K.H."/>
            <person name="Matsuura K."/>
            <person name="Barry K."/>
            <person name="Labutti K."/>
            <person name="Kuo R."/>
            <person name="Ohm R.A."/>
            <person name="Bhattacharya S.S."/>
            <person name="Shirouzu T."/>
            <person name="Yoshinaga Y."/>
            <person name="Martin F.M."/>
            <person name="Grigoriev I.V."/>
            <person name="Hibbett D.S."/>
        </authorList>
    </citation>
    <scope>NUCLEOTIDE SEQUENCE [LARGE SCALE GENOMIC DNA]</scope>
    <source>
        <strain evidence="1 2">HHB9708</strain>
    </source>
</reference>
<evidence type="ECO:0000313" key="2">
    <source>
        <dbReference type="Proteomes" id="UP000076722"/>
    </source>
</evidence>
<dbReference type="AlphaFoldDB" id="A0A164NI21"/>
<accession>A0A164NI21</accession>
<dbReference type="EMBL" id="KV419445">
    <property type="protein sequence ID" value="KZS87724.1"/>
    <property type="molecule type" value="Genomic_DNA"/>
</dbReference>
<keyword evidence="2" id="KW-1185">Reference proteome</keyword>